<dbReference type="InterPro" id="IPR032319">
    <property type="entry name" value="CLP1_P"/>
</dbReference>
<dbReference type="GO" id="GO:0051731">
    <property type="term" value="F:polynucleotide 5'-hydroxyl-kinase activity"/>
    <property type="evidence" value="ECO:0007669"/>
    <property type="project" value="InterPro"/>
</dbReference>
<keyword evidence="6" id="KW-0418">Kinase</keyword>
<dbReference type="GO" id="GO:0000448">
    <property type="term" value="P:cleavage in ITS2 between 5.8S rRNA and LSU-rRNA of tricistronic rRNA transcript (SSU-rRNA, 5.8S rRNA, LSU-rRNA)"/>
    <property type="evidence" value="ECO:0007669"/>
    <property type="project" value="TreeGrafter"/>
</dbReference>
<evidence type="ECO:0000256" key="2">
    <source>
        <dbReference type="ARBA" id="ARBA00011003"/>
    </source>
</evidence>
<comment type="similarity">
    <text evidence="2">Belongs to the Clp1 family. NOL9/GRC3 subfamily.</text>
</comment>
<evidence type="ECO:0000256" key="9">
    <source>
        <dbReference type="ARBA" id="ARBA00071212"/>
    </source>
</evidence>
<dbReference type="InterPro" id="IPR045116">
    <property type="entry name" value="Clp1/Grc3"/>
</dbReference>
<reference evidence="14 15" key="1">
    <citation type="journal article" date="2022" name="Nat. Ecol. Evol.">
        <title>A masculinizing supergene underlies an exaggerated male reproductive morph in a spider.</title>
        <authorList>
            <person name="Hendrickx F."/>
            <person name="De Corte Z."/>
            <person name="Sonet G."/>
            <person name="Van Belleghem S.M."/>
            <person name="Kostlbacher S."/>
            <person name="Vangestel C."/>
        </authorList>
    </citation>
    <scope>NUCLEOTIDE SEQUENCE [LARGE SCALE GENOMIC DNA]</scope>
    <source>
        <strain evidence="14">W744_W776</strain>
    </source>
</reference>
<dbReference type="Gene3D" id="3.40.50.300">
    <property type="entry name" value="P-loop containing nucleotide triphosphate hydrolases"/>
    <property type="match status" value="1"/>
</dbReference>
<comment type="subcellular location">
    <subcellularLocation>
        <location evidence="1">Nucleus</location>
        <location evidence="1">Nucleolus</location>
    </subcellularLocation>
</comment>
<dbReference type="AlphaFoldDB" id="A0AAV6UW81"/>
<sequence>MKRVRSESTMVKRGRSSSAKRQPEQSPSDRETETQRPKKFVKRNSFQADINSAPAESSTFHDGSSAALRDAKFTSTPYGNSSFQNGASTSVIDVPNTPKGNSTLAMNGVKGSSMSKSTACYDSFTSFMHSNFLLSDDDDDNLPTVSQLAQKSPCTPAPKKQEEVSDKTIVYLTPKDHKVESSHDQIVSIPVPFTNQEIVILQHKCCLTIHGYLKVTVLAGSVSILGYIIKEGKSVHVFSTPRAGKKQIETRSSVHILSRKSLALKIKSIILPKTDIIIWDCMEHVGAASVVVLLEKCILPPPLQFLGLYLPIAVEPDLPGYCNRNKSMCSTQLDVIKVSDDAETTANQLRLLVDLKVSEPESQAVRVLIHGTRGAGKSTLLRYLIHTVLNDNHTEVYYLDTDPGQTEFSPPGCVSLTKVTKPLLEPPYCHDIDPEEMIFTGSSTPSASPDMYTKCVHKLIEKFEKKHKDAILFINTMGWVEGVGNICFEALRSAIKPTLLVDLVSPKEYPEFNIQADGEGCVLVQMPIVGHTPTPNAYGPKDKRNFALLSYFGKCQKPYLPPTYLNSIRPVCVKWDDVAISVVKKVHESKLIDAIDCSVVALCHVDDKMIVDCNKVNSKDFLKTLKKEPINKCLGFGFVRAIDELNRLLYIITPLSLDQLSKVNALIKGEIVIPDDVIFKQVRIVH</sequence>
<evidence type="ECO:0000256" key="7">
    <source>
        <dbReference type="ARBA" id="ARBA00022840"/>
    </source>
</evidence>
<feature type="domain" description="NOL9 C-terminal" evidence="13">
    <location>
        <begin position="567"/>
        <end position="674"/>
    </location>
</feature>
<accession>A0AAV6UW81</accession>
<dbReference type="Pfam" id="PF25467">
    <property type="entry name" value="NOL9_C"/>
    <property type="match status" value="1"/>
</dbReference>
<dbReference type="PANTHER" id="PTHR12755">
    <property type="entry name" value="CLEAVAGE/POLYADENYLATION FACTOR IA SUBUNIT CLP1P"/>
    <property type="match status" value="1"/>
</dbReference>
<dbReference type="InterPro" id="IPR057570">
    <property type="entry name" value="NOL9_C"/>
</dbReference>
<dbReference type="Pfam" id="PF24419">
    <property type="entry name" value="Cupin_NOL9"/>
    <property type="match status" value="1"/>
</dbReference>
<keyword evidence="7" id="KW-0067">ATP-binding</keyword>
<dbReference type="EMBL" id="JAFNEN010000235">
    <property type="protein sequence ID" value="KAG8188637.1"/>
    <property type="molecule type" value="Genomic_DNA"/>
</dbReference>
<feature type="domain" description="Clp1 P-loop" evidence="11">
    <location>
        <begin position="371"/>
        <end position="552"/>
    </location>
</feature>
<keyword evidence="3" id="KW-0698">rRNA processing</keyword>
<dbReference type="Pfam" id="PF16575">
    <property type="entry name" value="CLP1_P"/>
    <property type="match status" value="1"/>
</dbReference>
<dbReference type="GO" id="GO:0005730">
    <property type="term" value="C:nucleolus"/>
    <property type="evidence" value="ECO:0007669"/>
    <property type="project" value="UniProtKB-SubCell"/>
</dbReference>
<keyword evidence="4" id="KW-0808">Transferase</keyword>
<proteinExistence type="inferred from homology"/>
<evidence type="ECO:0000259" key="12">
    <source>
        <dbReference type="Pfam" id="PF24419"/>
    </source>
</evidence>
<evidence type="ECO:0000256" key="4">
    <source>
        <dbReference type="ARBA" id="ARBA00022679"/>
    </source>
</evidence>
<evidence type="ECO:0000313" key="15">
    <source>
        <dbReference type="Proteomes" id="UP000827092"/>
    </source>
</evidence>
<name>A0AAV6UW81_9ARAC</name>
<feature type="compositionally biased region" description="Basic and acidic residues" evidence="10">
    <location>
        <begin position="21"/>
        <end position="36"/>
    </location>
</feature>
<dbReference type="Proteomes" id="UP000827092">
    <property type="component" value="Unassembled WGS sequence"/>
</dbReference>
<protein>
    <recommendedName>
        <fullName evidence="9">Polynucleotide 5'-hydroxyl-kinase NOL9</fullName>
    </recommendedName>
</protein>
<evidence type="ECO:0000256" key="3">
    <source>
        <dbReference type="ARBA" id="ARBA00022552"/>
    </source>
</evidence>
<keyword evidence="8" id="KW-0539">Nucleus</keyword>
<evidence type="ECO:0000256" key="5">
    <source>
        <dbReference type="ARBA" id="ARBA00022741"/>
    </source>
</evidence>
<gene>
    <name evidence="14" type="ORF">JTE90_005990</name>
</gene>
<evidence type="ECO:0000256" key="8">
    <source>
        <dbReference type="ARBA" id="ARBA00023242"/>
    </source>
</evidence>
<evidence type="ECO:0000256" key="6">
    <source>
        <dbReference type="ARBA" id="ARBA00022777"/>
    </source>
</evidence>
<evidence type="ECO:0000259" key="13">
    <source>
        <dbReference type="Pfam" id="PF25467"/>
    </source>
</evidence>
<dbReference type="SUPFAM" id="SSF52540">
    <property type="entry name" value="P-loop containing nucleoside triphosphate hydrolases"/>
    <property type="match status" value="1"/>
</dbReference>
<comment type="caution">
    <text evidence="14">The sequence shown here is derived from an EMBL/GenBank/DDBJ whole genome shotgun (WGS) entry which is preliminary data.</text>
</comment>
<feature type="domain" description="NOL9 N-terminal" evidence="12">
    <location>
        <begin position="194"/>
        <end position="252"/>
    </location>
</feature>
<organism evidence="14 15">
    <name type="scientific">Oedothorax gibbosus</name>
    <dbReference type="NCBI Taxonomy" id="931172"/>
    <lineage>
        <taxon>Eukaryota</taxon>
        <taxon>Metazoa</taxon>
        <taxon>Ecdysozoa</taxon>
        <taxon>Arthropoda</taxon>
        <taxon>Chelicerata</taxon>
        <taxon>Arachnida</taxon>
        <taxon>Araneae</taxon>
        <taxon>Araneomorphae</taxon>
        <taxon>Entelegynae</taxon>
        <taxon>Araneoidea</taxon>
        <taxon>Linyphiidae</taxon>
        <taxon>Erigoninae</taxon>
        <taxon>Oedothorax</taxon>
    </lineage>
</organism>
<feature type="region of interest" description="Disordered" evidence="10">
    <location>
        <begin position="1"/>
        <end position="63"/>
    </location>
</feature>
<dbReference type="GO" id="GO:0005524">
    <property type="term" value="F:ATP binding"/>
    <property type="evidence" value="ECO:0007669"/>
    <property type="project" value="UniProtKB-KW"/>
</dbReference>
<keyword evidence="5" id="KW-0547">Nucleotide-binding</keyword>
<keyword evidence="15" id="KW-1185">Reference proteome</keyword>
<feature type="compositionally biased region" description="Polar residues" evidence="10">
    <location>
        <begin position="44"/>
        <end position="62"/>
    </location>
</feature>
<dbReference type="PANTHER" id="PTHR12755:SF3">
    <property type="entry name" value="POLYNUCLEOTIDE 5'-HYDROXYL-KINASE NOL9"/>
    <property type="match status" value="1"/>
</dbReference>
<dbReference type="InterPro" id="IPR057573">
    <property type="entry name" value="NOL9_N"/>
</dbReference>
<evidence type="ECO:0000256" key="10">
    <source>
        <dbReference type="SAM" id="MobiDB-lite"/>
    </source>
</evidence>
<dbReference type="InterPro" id="IPR027417">
    <property type="entry name" value="P-loop_NTPase"/>
</dbReference>
<evidence type="ECO:0000313" key="14">
    <source>
        <dbReference type="EMBL" id="KAG8188637.1"/>
    </source>
</evidence>
<evidence type="ECO:0000256" key="1">
    <source>
        <dbReference type="ARBA" id="ARBA00004604"/>
    </source>
</evidence>
<evidence type="ECO:0000259" key="11">
    <source>
        <dbReference type="Pfam" id="PF16575"/>
    </source>
</evidence>